<dbReference type="EMBL" id="BMQV01000029">
    <property type="protein sequence ID" value="GGP59408.1"/>
    <property type="molecule type" value="Genomic_DNA"/>
</dbReference>
<gene>
    <name evidence="2" type="ORF">GCM10009409_26570</name>
</gene>
<evidence type="ECO:0000256" key="1">
    <source>
        <dbReference type="SAM" id="SignalP"/>
    </source>
</evidence>
<evidence type="ECO:0000313" key="3">
    <source>
        <dbReference type="Proteomes" id="UP000654367"/>
    </source>
</evidence>
<proteinExistence type="predicted"/>
<feature type="chain" id="PRO_5045161651" evidence="1">
    <location>
        <begin position="26"/>
        <end position="285"/>
    </location>
</feature>
<name>A0ABQ2Q8T6_9GAMM</name>
<protein>
    <submittedName>
        <fullName evidence="2">ABC transporter permease</fullName>
    </submittedName>
</protein>
<reference evidence="3" key="1">
    <citation type="journal article" date="2019" name="Int. J. Syst. Evol. Microbiol.">
        <title>The Global Catalogue of Microorganisms (GCM) 10K type strain sequencing project: providing services to taxonomists for standard genome sequencing and annotation.</title>
        <authorList>
            <consortium name="The Broad Institute Genomics Platform"/>
            <consortium name="The Broad Institute Genome Sequencing Center for Infectious Disease"/>
            <person name="Wu L."/>
            <person name="Ma J."/>
        </authorList>
    </citation>
    <scope>NUCLEOTIDE SEQUENCE [LARGE SCALE GENOMIC DNA]</scope>
    <source>
        <strain evidence="3">JCM 32304</strain>
    </source>
</reference>
<organism evidence="2 3">
    <name type="scientific">Shewanella saliphila</name>
    <dbReference type="NCBI Taxonomy" id="2282698"/>
    <lineage>
        <taxon>Bacteria</taxon>
        <taxon>Pseudomonadati</taxon>
        <taxon>Pseudomonadota</taxon>
        <taxon>Gammaproteobacteria</taxon>
        <taxon>Alteromonadales</taxon>
        <taxon>Shewanellaceae</taxon>
        <taxon>Shewanella</taxon>
    </lineage>
</organism>
<accession>A0ABQ2Q8T6</accession>
<feature type="signal peptide" evidence="1">
    <location>
        <begin position="1"/>
        <end position="25"/>
    </location>
</feature>
<comment type="caution">
    <text evidence="2">The sequence shown here is derived from an EMBL/GenBank/DDBJ whole genome shotgun (WGS) entry which is preliminary data.</text>
</comment>
<sequence length="285" mass="31351">MIKQTKLYFAAAVVAAMGISSMASAHERFVLPSHTVLSSESTQFVTLTSSISNDIFHPDRPLGNNEKGIDSGELAPLFNVLQTKVTSPDGQLTDSIQWQAFHRLSVADVELQKTGTYRIAIVQPDIAMTTYKDAKQAYQRKFGKNPTLPSDATDIVRRTTASSVATYISLNQPSKLAPTGSGLELSGDTHPNDLFVAESASFQLLFDGKPSDENTLVKVIKGGTRHRNYRAETIVQLDKEGRFEWTPAESGFYLLVAEKEVKVQQPAEVDVKHFSLNLTLEVFAE</sequence>
<dbReference type="Pfam" id="PF10670">
    <property type="entry name" value="DUF4198"/>
    <property type="match status" value="1"/>
</dbReference>
<dbReference type="RefSeq" id="WP_188921152.1">
    <property type="nucleotide sequence ID" value="NZ_BMQV01000029.1"/>
</dbReference>
<dbReference type="Proteomes" id="UP000654367">
    <property type="component" value="Unassembled WGS sequence"/>
</dbReference>
<keyword evidence="3" id="KW-1185">Reference proteome</keyword>
<keyword evidence="1" id="KW-0732">Signal</keyword>
<dbReference type="InterPro" id="IPR019613">
    <property type="entry name" value="DUF4198"/>
</dbReference>
<evidence type="ECO:0000313" key="2">
    <source>
        <dbReference type="EMBL" id="GGP59408.1"/>
    </source>
</evidence>